<reference evidence="13" key="1">
    <citation type="submission" date="2016-02" db="EMBL/GenBank/DDBJ databases">
        <authorList>
            <person name="Holder M.E."/>
            <person name="Ajami N.J."/>
            <person name="Petrosino J.F."/>
        </authorList>
    </citation>
    <scope>NUCLEOTIDE SEQUENCE [LARGE SCALE GENOMIC DNA]</scope>
    <source>
        <strain evidence="13">CCUG 45958</strain>
    </source>
</reference>
<dbReference type="GO" id="GO:0006865">
    <property type="term" value="P:amino acid transport"/>
    <property type="evidence" value="ECO:0007669"/>
    <property type="project" value="UniProtKB-KW"/>
</dbReference>
<evidence type="ECO:0000259" key="11">
    <source>
        <dbReference type="Pfam" id="PF00324"/>
    </source>
</evidence>
<dbReference type="FunFam" id="1.20.1740.10:FF:000001">
    <property type="entry name" value="Amino acid permease"/>
    <property type="match status" value="1"/>
</dbReference>
<dbReference type="PANTHER" id="PTHR43495:SF4">
    <property type="entry name" value="AROMATIC AMINO ACID TRANSPORT PROTEIN AROP"/>
    <property type="match status" value="1"/>
</dbReference>
<proteinExistence type="inferred from homology"/>
<feature type="transmembrane region" description="Helical" evidence="10">
    <location>
        <begin position="79"/>
        <end position="101"/>
    </location>
</feature>
<organism evidence="12 13">
    <name type="scientific">Desulfovibrio fairfieldensis</name>
    <dbReference type="NCBI Taxonomy" id="44742"/>
    <lineage>
        <taxon>Bacteria</taxon>
        <taxon>Pseudomonadati</taxon>
        <taxon>Thermodesulfobacteriota</taxon>
        <taxon>Desulfovibrionia</taxon>
        <taxon>Desulfovibrionales</taxon>
        <taxon>Desulfovibrionaceae</taxon>
        <taxon>Desulfovibrio</taxon>
    </lineage>
</organism>
<comment type="subcellular location">
    <subcellularLocation>
        <location evidence="1">Cell inner membrane</location>
        <topology evidence="1">Multi-pass membrane protein</topology>
    </subcellularLocation>
</comment>
<evidence type="ECO:0000256" key="9">
    <source>
        <dbReference type="ARBA" id="ARBA00023136"/>
    </source>
</evidence>
<feature type="transmembrane region" description="Helical" evidence="10">
    <location>
        <begin position="135"/>
        <end position="156"/>
    </location>
</feature>
<feature type="transmembrane region" description="Helical" evidence="10">
    <location>
        <begin position="320"/>
        <end position="338"/>
    </location>
</feature>
<feature type="transmembrane region" description="Helical" evidence="10">
    <location>
        <begin position="229"/>
        <end position="246"/>
    </location>
</feature>
<keyword evidence="4" id="KW-1003">Cell membrane</keyword>
<gene>
    <name evidence="12" type="ORF">AXF13_09355</name>
</gene>
<dbReference type="PANTHER" id="PTHR43495">
    <property type="entry name" value="GABA PERMEASE"/>
    <property type="match status" value="1"/>
</dbReference>
<keyword evidence="9 10" id="KW-0472">Membrane</keyword>
<keyword evidence="3" id="KW-0813">Transport</keyword>
<dbReference type="PROSITE" id="PS00218">
    <property type="entry name" value="AMINO_ACID_PERMEASE_1"/>
    <property type="match status" value="1"/>
</dbReference>
<dbReference type="EMBL" id="CP014229">
    <property type="protein sequence ID" value="AMD91560.1"/>
    <property type="molecule type" value="Genomic_DNA"/>
</dbReference>
<dbReference type="GO" id="GO:0055085">
    <property type="term" value="P:transmembrane transport"/>
    <property type="evidence" value="ECO:0007669"/>
    <property type="project" value="InterPro"/>
</dbReference>
<dbReference type="Gene3D" id="1.20.1740.10">
    <property type="entry name" value="Amino acid/polyamine transporter I"/>
    <property type="match status" value="1"/>
</dbReference>
<evidence type="ECO:0000256" key="8">
    <source>
        <dbReference type="ARBA" id="ARBA00022989"/>
    </source>
</evidence>
<evidence type="ECO:0000313" key="12">
    <source>
        <dbReference type="EMBL" id="AMD91560.1"/>
    </source>
</evidence>
<evidence type="ECO:0000256" key="10">
    <source>
        <dbReference type="SAM" id="Phobius"/>
    </source>
</evidence>
<dbReference type="AlphaFoldDB" id="A0A0X8JMM5"/>
<comment type="similarity">
    <text evidence="2">Belongs to the amino acid-polyamine-organocation (APC) superfamily. Amino acid transporter (AAT) (TC 2.A.3.1) family.</text>
</comment>
<feature type="transmembrane region" description="Helical" evidence="10">
    <location>
        <begin position="27"/>
        <end position="45"/>
    </location>
</feature>
<dbReference type="Proteomes" id="UP000069241">
    <property type="component" value="Chromosome"/>
</dbReference>
<name>A0A0X8JMM5_9BACT</name>
<evidence type="ECO:0000256" key="3">
    <source>
        <dbReference type="ARBA" id="ARBA00022448"/>
    </source>
</evidence>
<keyword evidence="7" id="KW-0029">Amino-acid transport</keyword>
<evidence type="ECO:0000256" key="6">
    <source>
        <dbReference type="ARBA" id="ARBA00022692"/>
    </source>
</evidence>
<keyword evidence="5" id="KW-0997">Cell inner membrane</keyword>
<protein>
    <submittedName>
        <fullName evidence="12">Aromatic amino acid transporter</fullName>
    </submittedName>
</protein>
<evidence type="ECO:0000256" key="2">
    <source>
        <dbReference type="ARBA" id="ARBA00008583"/>
    </source>
</evidence>
<feature type="transmembrane region" description="Helical" evidence="10">
    <location>
        <begin position="184"/>
        <end position="208"/>
    </location>
</feature>
<feature type="transmembrane region" description="Helical" evidence="10">
    <location>
        <begin position="344"/>
        <end position="366"/>
    </location>
</feature>
<keyword evidence="13" id="KW-1185">Reference proteome</keyword>
<feature type="transmembrane region" description="Helical" evidence="10">
    <location>
        <begin position="258"/>
        <end position="284"/>
    </location>
</feature>
<dbReference type="Pfam" id="PF00324">
    <property type="entry name" value="AA_permease"/>
    <property type="match status" value="1"/>
</dbReference>
<evidence type="ECO:0000256" key="1">
    <source>
        <dbReference type="ARBA" id="ARBA00004429"/>
    </source>
</evidence>
<dbReference type="InterPro" id="IPR004841">
    <property type="entry name" value="AA-permease/SLC12A_dom"/>
</dbReference>
<feature type="transmembrane region" description="Helical" evidence="10">
    <location>
        <begin position="107"/>
        <end position="123"/>
    </location>
</feature>
<evidence type="ECO:0000256" key="5">
    <source>
        <dbReference type="ARBA" id="ARBA00022519"/>
    </source>
</evidence>
<evidence type="ECO:0000313" key="13">
    <source>
        <dbReference type="Proteomes" id="UP000069241"/>
    </source>
</evidence>
<dbReference type="STRING" id="44742.AXF13_09355"/>
<dbReference type="KEGG" id="dfi:AXF13_09355"/>
<feature type="transmembrane region" description="Helical" evidence="10">
    <location>
        <begin position="387"/>
        <end position="406"/>
    </location>
</feature>
<evidence type="ECO:0000256" key="7">
    <source>
        <dbReference type="ARBA" id="ARBA00022970"/>
    </source>
</evidence>
<dbReference type="GO" id="GO:0005886">
    <property type="term" value="C:plasma membrane"/>
    <property type="evidence" value="ECO:0007669"/>
    <property type="project" value="UniProtKB-SubCell"/>
</dbReference>
<feature type="domain" description="Amino acid permease/ SLC12A" evidence="11">
    <location>
        <begin position="1"/>
        <end position="439"/>
    </location>
</feature>
<keyword evidence="8 10" id="KW-1133">Transmembrane helix</keyword>
<feature type="transmembrane region" description="Helical" evidence="10">
    <location>
        <begin position="412"/>
        <end position="430"/>
    </location>
</feature>
<dbReference type="PIRSF" id="PIRSF006060">
    <property type="entry name" value="AA_transporter"/>
    <property type="match status" value="1"/>
</dbReference>
<sequence>MIALGGAIGTGLFYGSAASISLAGPSVLLAYLLGGAVIWLIMRMMGEMAVAEPVSGAFSHFAYTYWGEFPGFLSGWNYWFLYVAVSMTELSVVGIYVNYWLPDFPQWLAAFLVLAGVTAVNLIQVKLYGELEFWFALIKVAAVLGMIGLGVALIVLNADRGPGGADAPGFANLWRHGGFFPHGIWGMLLSLVLVMFSFGGTELIAVTAGEADNPKKSLPKAIRLVLRRILLFYIGALAVMMIIYPWNKVGMDGSPFVLIFSGLGIPAAAGILNLVVLSAAVSVYNSGAYSNARMLYSLALQGNAPAFFAKLNRHGAPYRGTLFSSLCTAVIVLLNWLFPGKVFLYVVSIATAAALLTWGMIALTHLRFRRIRDARASSGDGGFRAPGCPWLNYACLAFLALVLALMTQLDDTRPAVLLLPLWLGVLYTGFRLKKAREKRRDAARDAEARPR</sequence>
<keyword evidence="6 10" id="KW-0812">Transmembrane</keyword>
<evidence type="ECO:0000256" key="4">
    <source>
        <dbReference type="ARBA" id="ARBA00022475"/>
    </source>
</evidence>
<accession>A0A0X8JMM5</accession>
<dbReference type="InterPro" id="IPR004840">
    <property type="entry name" value="Amino_acid_permease_CS"/>
</dbReference>